<organism evidence="5 6">
    <name type="scientific">Cloacimonas acidaminovorans (strain Evry)</name>
    <dbReference type="NCBI Taxonomy" id="459349"/>
    <lineage>
        <taxon>Bacteria</taxon>
        <taxon>Pseudomonadati</taxon>
        <taxon>Candidatus Cloacimonadota</taxon>
        <taxon>Candidatus Cloacimonadia</taxon>
        <taxon>Candidatus Cloacimonadales</taxon>
        <taxon>Candidatus Cloacimonadaceae</taxon>
        <taxon>Candidatus Cloacimonas</taxon>
    </lineage>
</organism>
<keyword evidence="2" id="KW-0285">Flavoprotein</keyword>
<dbReference type="AlphaFoldDB" id="B0VIA2"/>
<dbReference type="PANTHER" id="PTHR43567">
    <property type="entry name" value="FLAVOREDOXIN-RELATED-RELATED"/>
    <property type="match status" value="1"/>
</dbReference>
<reference evidence="5 6" key="1">
    <citation type="journal article" date="2008" name="J. Bacteriol.">
        <title>'Candidatus Cloacamonas acidaminovorans': genome sequence reconstruction provides a first glimpse of a new bacterial division.</title>
        <authorList>
            <person name="Pelletier E."/>
            <person name="Kreimeyer A."/>
            <person name="Bocs S."/>
            <person name="Rouy Z."/>
            <person name="Gyapay G."/>
            <person name="Chouari R."/>
            <person name="Riviere D."/>
            <person name="Ganesan A."/>
            <person name="Daegelen P."/>
            <person name="Sghir A."/>
            <person name="Cohen G.N."/>
            <person name="Medigue C."/>
            <person name="Weissenbach J."/>
            <person name="Le Paslier D."/>
        </authorList>
    </citation>
    <scope>NUCLEOTIDE SEQUENCE [LARGE SCALE GENOMIC DNA]</scope>
    <source>
        <strain evidence="6">Evry</strain>
    </source>
</reference>
<dbReference type="PANTHER" id="PTHR43567:SF1">
    <property type="entry name" value="FLAVOREDOXIN"/>
    <property type="match status" value="1"/>
</dbReference>
<comment type="similarity">
    <text evidence="3">Belongs to the flavoredoxin family.</text>
</comment>
<proteinExistence type="inferred from homology"/>
<name>B0VIA2_CLOAI</name>
<comment type="cofactor">
    <cofactor evidence="1">
        <name>FMN</name>
        <dbReference type="ChEBI" id="CHEBI:58210"/>
    </cofactor>
</comment>
<dbReference type="Proteomes" id="UP000002019">
    <property type="component" value="Chromosome"/>
</dbReference>
<keyword evidence="6" id="KW-1185">Reference proteome</keyword>
<dbReference type="GO" id="GO:0016646">
    <property type="term" value="F:oxidoreductase activity, acting on the CH-NH group of donors, NAD or NADP as acceptor"/>
    <property type="evidence" value="ECO:0007669"/>
    <property type="project" value="UniProtKB-ARBA"/>
</dbReference>
<dbReference type="SUPFAM" id="SSF50475">
    <property type="entry name" value="FMN-binding split barrel"/>
    <property type="match status" value="1"/>
</dbReference>
<dbReference type="Gene3D" id="2.30.110.10">
    <property type="entry name" value="Electron Transport, Fmn-binding Protein, Chain A"/>
    <property type="match status" value="1"/>
</dbReference>
<evidence type="ECO:0000313" key="5">
    <source>
        <dbReference type="EMBL" id="CAO81090.1"/>
    </source>
</evidence>
<dbReference type="eggNOG" id="COG1853">
    <property type="taxonomic scope" value="Bacteria"/>
</dbReference>
<feature type="domain" description="Flavin reductase like" evidence="4">
    <location>
        <begin position="4"/>
        <end position="79"/>
    </location>
</feature>
<sequence length="79" mass="9027">MKPLLTLCGSNSGRDMDKFAVGKVEYIAGKLHKLPVLKDAVACFECEIVSQIRSGDHTIYIGEVHYCWQNPEEELFYYQ</sequence>
<dbReference type="InterPro" id="IPR052174">
    <property type="entry name" value="Flavoredoxin"/>
</dbReference>
<gene>
    <name evidence="5" type="ordered locus">CLOAM1230</name>
</gene>
<dbReference type="EMBL" id="CU466930">
    <property type="protein sequence ID" value="CAO81090.1"/>
    <property type="molecule type" value="Genomic_DNA"/>
</dbReference>
<dbReference type="HOGENOM" id="CLU_2599735_0_0_0"/>
<protein>
    <recommendedName>
        <fullName evidence="4">Flavin reductase like domain-containing protein</fullName>
    </recommendedName>
</protein>
<evidence type="ECO:0000256" key="2">
    <source>
        <dbReference type="ARBA" id="ARBA00022630"/>
    </source>
</evidence>
<dbReference type="GO" id="GO:0010181">
    <property type="term" value="F:FMN binding"/>
    <property type="evidence" value="ECO:0007669"/>
    <property type="project" value="InterPro"/>
</dbReference>
<dbReference type="InterPro" id="IPR002563">
    <property type="entry name" value="Flavin_Rdtase-like_dom"/>
</dbReference>
<accession>B0VIA2</accession>
<evidence type="ECO:0000259" key="4">
    <source>
        <dbReference type="Pfam" id="PF01613"/>
    </source>
</evidence>
<dbReference type="STRING" id="459349.CLOAM1230"/>
<evidence type="ECO:0000256" key="3">
    <source>
        <dbReference type="ARBA" id="ARBA00038054"/>
    </source>
</evidence>
<dbReference type="KEGG" id="caci:CLOAM1230"/>
<dbReference type="Pfam" id="PF01613">
    <property type="entry name" value="Flavin_Reduct"/>
    <property type="match status" value="1"/>
</dbReference>
<evidence type="ECO:0000313" key="6">
    <source>
        <dbReference type="Proteomes" id="UP000002019"/>
    </source>
</evidence>
<evidence type="ECO:0000256" key="1">
    <source>
        <dbReference type="ARBA" id="ARBA00001917"/>
    </source>
</evidence>
<dbReference type="InterPro" id="IPR012349">
    <property type="entry name" value="Split_barrel_FMN-bd"/>
</dbReference>